<evidence type="ECO:0000259" key="1">
    <source>
        <dbReference type="Pfam" id="PF17805"/>
    </source>
</evidence>
<dbReference type="EMBL" id="AB536930">
    <property type="protein sequence ID" value="BAJ16234.1"/>
    <property type="molecule type" value="Genomic_DNA"/>
</dbReference>
<reference evidence="2" key="1">
    <citation type="journal article" date="1999" name="Biochemistry">
        <title>Dark aerobic growth conditions induce the synthesis of a high midpoint potential cytochrome c8 in the photosynthetic bacterium Rubrivivax gelatinosus.</title>
        <authorList>
            <person name="Menin L."/>
            <person name="Yoshida M."/>
            <person name="Jaquinod M."/>
            <person name="Nagashima K.V."/>
            <person name="Matsuura K."/>
            <person name="Parot P."/>
            <person name="Vermeglio A."/>
        </authorList>
    </citation>
    <scope>NUCLEOTIDE SEQUENCE</scope>
    <source>
        <strain evidence="2">IL144</strain>
    </source>
</reference>
<dbReference type="Gene3D" id="3.30.70.3460">
    <property type="match status" value="2"/>
</dbReference>
<evidence type="ECO:0000313" key="2">
    <source>
        <dbReference type="EMBL" id="BAJ16234.1"/>
    </source>
</evidence>
<accession>E0D3W3</accession>
<dbReference type="PANTHER" id="PTHR43413">
    <property type="entry name" value="TRANSCRIPTIONAL REGULATOR, ASNC FAMILY"/>
    <property type="match status" value="1"/>
</dbReference>
<proteinExistence type="predicted"/>
<reference evidence="2" key="2">
    <citation type="journal article" date="2011" name="Biochim. Biophys. Acta">
        <title>The cytochrome c8 involved in the nitrite reduction pathway acts also as electron donor to the photosynthetic reaction center in Rubrivivax gelatinosus.</title>
        <authorList>
            <person name="Nagashima S."/>
            <person name="Shimada K."/>
            <person name="Vermeglio A."/>
            <person name="Nagashima K.V.P."/>
        </authorList>
    </citation>
    <scope>NUCLEOTIDE SEQUENCE</scope>
    <source>
        <strain evidence="2">IL144</strain>
    </source>
</reference>
<organism evidence="2">
    <name type="scientific">Rubrivivax gelatinosus</name>
    <name type="common">Rhodocyclus gelatinosus</name>
    <name type="synonym">Rhodopseudomonas gelatinosa</name>
    <dbReference type="NCBI Taxonomy" id="28068"/>
    <lineage>
        <taxon>Bacteria</taxon>
        <taxon>Pseudomonadati</taxon>
        <taxon>Pseudomonadota</taxon>
        <taxon>Betaproteobacteria</taxon>
        <taxon>Burkholderiales</taxon>
        <taxon>Sphaerotilaceae</taxon>
        <taxon>Rubrivivax</taxon>
    </lineage>
</organism>
<name>E0D3W3_RUBGE</name>
<dbReference type="OMA" id="PYNFFAM"/>
<feature type="domain" description="Siroheme decarboxylase AsnC-like ligand binding" evidence="1">
    <location>
        <begin position="224"/>
        <end position="310"/>
    </location>
</feature>
<sequence>MDSSAELLNPWQQRFPLERTPFAAIAAATGRPAPELLAAFREAQRSGALSRIGGIFGAGAGGAGLLVAMAVPPARLDTVAVRVSAEPQVNHNYEREHTLNLWFVVNAADAAAVELVVTRLEHATGLAALRLPLLRPYRIDLGFDLRARTAPEAMAPQRRAPAVPAADRPLAALVEQGLPLVARPYDLWARELGREPEAVLATLGGWLIDGTLKRFGAIVRHHELGFAANAMAVFDVPDGEVDARGDTLAQVPGVTLAYRRARGEGWPFNLYCMVHGRDRDAVHAVLERAAVAAGLQQVPRSVLFSCRRFKQTGASRFGAPVLESAHAHA</sequence>
<dbReference type="InterPro" id="IPR040523">
    <property type="entry name" value="AsnC_trans_reg2"/>
</dbReference>
<protein>
    <submittedName>
        <fullName evidence="2">Heme d1 biosynthesis protein NirDL putative</fullName>
    </submittedName>
</protein>
<feature type="domain" description="Siroheme decarboxylase AsnC-like ligand binding" evidence="1">
    <location>
        <begin position="64"/>
        <end position="130"/>
    </location>
</feature>
<dbReference type="AlphaFoldDB" id="E0D3W3"/>
<dbReference type="InterPro" id="IPR050684">
    <property type="entry name" value="HTH-Siroheme_Decarb"/>
</dbReference>
<dbReference type="Pfam" id="PF17805">
    <property type="entry name" value="AsnC_trans_reg2"/>
    <property type="match status" value="2"/>
</dbReference>
<dbReference type="PANTHER" id="PTHR43413:SF1">
    <property type="entry name" value="SIROHEME DECARBOXYLASE NIRL SUBUNIT"/>
    <property type="match status" value="1"/>
</dbReference>
<gene>
    <name evidence="2" type="primary">nirDL</name>
</gene>
<dbReference type="Gene3D" id="1.10.10.2890">
    <property type="match status" value="1"/>
</dbReference>